<dbReference type="GO" id="GO:0031509">
    <property type="term" value="P:subtelomeric heterochromatin formation"/>
    <property type="evidence" value="ECO:0007669"/>
    <property type="project" value="TreeGrafter"/>
</dbReference>
<dbReference type="Pfam" id="PF15613">
    <property type="entry name" value="WSD"/>
    <property type="match status" value="1"/>
</dbReference>
<accession>A0A1G4M9D7</accession>
<feature type="domain" description="WAC" evidence="8">
    <location>
        <begin position="23"/>
        <end position="132"/>
    </location>
</feature>
<evidence type="ECO:0000313" key="9">
    <source>
        <dbReference type="EMBL" id="SCW00437.1"/>
    </source>
</evidence>
<evidence type="ECO:0000259" key="7">
    <source>
        <dbReference type="PROSITE" id="PS50827"/>
    </source>
</evidence>
<feature type="domain" description="DDT" evidence="7">
    <location>
        <begin position="352"/>
        <end position="412"/>
    </location>
</feature>
<keyword evidence="2 5" id="KW-0175">Coiled coil</keyword>
<feature type="compositionally biased region" description="Polar residues" evidence="6">
    <location>
        <begin position="1090"/>
        <end position="1102"/>
    </location>
</feature>
<dbReference type="Pfam" id="PF02791">
    <property type="entry name" value="DDT"/>
    <property type="match status" value="1"/>
</dbReference>
<dbReference type="InterPro" id="IPR028942">
    <property type="entry name" value="WHIM1_dom"/>
</dbReference>
<dbReference type="PROSITE" id="PS51136">
    <property type="entry name" value="WAC"/>
    <property type="match status" value="1"/>
</dbReference>
<dbReference type="PANTHER" id="PTHR32075:SF6">
    <property type="entry name" value="ISWI CHROMATIN-REMODELING COMPLEX SUBUNIT YPL216W-RELATED"/>
    <property type="match status" value="1"/>
</dbReference>
<gene>
    <name evidence="9" type="ORF">LAFE_0C04170G</name>
</gene>
<feature type="compositionally biased region" description="Basic and acidic residues" evidence="6">
    <location>
        <begin position="273"/>
        <end position="296"/>
    </location>
</feature>
<evidence type="ECO:0000256" key="5">
    <source>
        <dbReference type="SAM" id="Coils"/>
    </source>
</evidence>
<evidence type="ECO:0000313" key="10">
    <source>
        <dbReference type="Proteomes" id="UP000190831"/>
    </source>
</evidence>
<dbReference type="GO" id="GO:0005634">
    <property type="term" value="C:nucleus"/>
    <property type="evidence" value="ECO:0007669"/>
    <property type="project" value="UniProtKB-SubCell"/>
</dbReference>
<protein>
    <submittedName>
        <fullName evidence="9">LAFE_0C04170g1_1</fullName>
    </submittedName>
</protein>
<dbReference type="OrthoDB" id="332390at2759"/>
<keyword evidence="10" id="KW-1185">Reference proteome</keyword>
<dbReference type="AlphaFoldDB" id="A0A1G4M9D7"/>
<dbReference type="GO" id="GO:0000781">
    <property type="term" value="C:chromosome, telomeric region"/>
    <property type="evidence" value="ECO:0007669"/>
    <property type="project" value="GOC"/>
</dbReference>
<proteinExistence type="predicted"/>
<dbReference type="GO" id="GO:0000785">
    <property type="term" value="C:chromatin"/>
    <property type="evidence" value="ECO:0007669"/>
    <property type="project" value="UniProtKB-ARBA"/>
</dbReference>
<organism evidence="9 10">
    <name type="scientific">Lachancea fermentati</name>
    <name type="common">Zygosaccharomyces fermentati</name>
    <dbReference type="NCBI Taxonomy" id="4955"/>
    <lineage>
        <taxon>Eukaryota</taxon>
        <taxon>Fungi</taxon>
        <taxon>Dikarya</taxon>
        <taxon>Ascomycota</taxon>
        <taxon>Saccharomycotina</taxon>
        <taxon>Saccharomycetes</taxon>
        <taxon>Saccharomycetales</taxon>
        <taxon>Saccharomycetaceae</taxon>
        <taxon>Lachancea</taxon>
    </lineage>
</organism>
<evidence type="ECO:0000256" key="4">
    <source>
        <dbReference type="PROSITE-ProRule" id="PRU00475"/>
    </source>
</evidence>
<dbReference type="InterPro" id="IPR018501">
    <property type="entry name" value="DDT_dom"/>
</dbReference>
<dbReference type="PROSITE" id="PS50827">
    <property type="entry name" value="DDT"/>
    <property type="match status" value="1"/>
</dbReference>
<evidence type="ECO:0000259" key="8">
    <source>
        <dbReference type="PROSITE" id="PS51136"/>
    </source>
</evidence>
<comment type="subcellular location">
    <subcellularLocation>
        <location evidence="1 4">Nucleus</location>
    </subcellularLocation>
</comment>
<keyword evidence="3 4" id="KW-0539">Nucleus</keyword>
<feature type="region of interest" description="Disordered" evidence="6">
    <location>
        <begin position="512"/>
        <end position="545"/>
    </location>
</feature>
<dbReference type="OMA" id="GAPWCVK"/>
<reference evidence="9 10" key="1">
    <citation type="submission" date="2016-03" db="EMBL/GenBank/DDBJ databases">
        <authorList>
            <person name="Devillers H."/>
        </authorList>
    </citation>
    <scope>NUCLEOTIDE SEQUENCE [LARGE SCALE GENOMIC DNA]</scope>
    <source>
        <strain evidence="9">CBS 6772</strain>
    </source>
</reference>
<feature type="coiled-coil region" evidence="5">
    <location>
        <begin position="674"/>
        <end position="721"/>
    </location>
</feature>
<feature type="compositionally biased region" description="Polar residues" evidence="6">
    <location>
        <begin position="529"/>
        <end position="540"/>
    </location>
</feature>
<dbReference type="InterPro" id="IPR028941">
    <property type="entry name" value="WHIM2_dom"/>
</dbReference>
<evidence type="ECO:0000256" key="2">
    <source>
        <dbReference type="ARBA" id="ARBA00023054"/>
    </source>
</evidence>
<evidence type="ECO:0000256" key="3">
    <source>
        <dbReference type="ARBA" id="ARBA00023242"/>
    </source>
</evidence>
<dbReference type="InterPro" id="IPR013136">
    <property type="entry name" value="WSTF_Acf1_Cbp146"/>
</dbReference>
<evidence type="ECO:0000256" key="1">
    <source>
        <dbReference type="ARBA" id="ARBA00004123"/>
    </source>
</evidence>
<sequence>MVLYKRKPIVLPAPKSLPENLNIKVWHINETGEWFTTYEDYLERLDFYTRHYFTCEITGASCLTFFEALNSEEMQFKHVEEKFPLKLREPVARFLHFNEVRRIDLLVEQVYARFKNDYFPGETVFLRKSVSKNSSPTPGAEDVEAQHAQHQKPYVIKEKAQFNAIIDPITGEEKSPAYSKYMIVEASGLRSVIADQNQIYRDRTTFTKHLIKCFCKITLRRASTKMGAPWCVKEEYLPMYGLSLEWPADMLKYKDDYADTTTRIPFTSTAEENSDKRKVEIDQAEVPEPKKTKNDDGLQSNEVQSQAQSQQITSIVDDLKLPFAGSRPKLKSVYYYSKLLNHVNLENTAEVFPEMGRLLQVYQFINTFNETLNISNFTLDDLITSFKCTSPDELSGLAVKVSVEKDISLSEDVDEGLDNVTCTVNSENEFMREKMQVDSDVFQIIDRLSTERTKYQIVKQDRAADELLDEAPLKGAALLVECFAAILRMFIDETGDWNCIVAENWYRDGEPKGNHNDLNLKTNDEGINDTLSSENTPSSEPRSESQIDELLDKCLQYRNVNWSERLMNRQFQNGYWLIIVLGIYQDCMHLPIYSNFIQSFVELVVPIDGAGTQLNKILWRNFCRNLDMEQKVYAMWILVDLLSNFSSDIKGSLDDSMEICGQIRSERFKIGRDLKSSTAALQALENDLRNIVEENSNPDKIEELKEKICRQKEIVENLQEDRNYLDSVLFENDLQRLRSLGSDRYGNRYYWLELSGVKRPQENEHNPKPGCLWIQGPSIIDAQYFLQISKEEIERWVNIRAKKSSKAATEEVFNIYRVHDGSYKHKDGNGETVLVDENGSVNNWIALSPIQRKIIEEGPESLLLSDQQWLSVEAVEDFEKLCGWFDVWGRREHDLSRQLKSVEKELKLSLRLKEQQLASTTVTCRITRLLKELDESQISEDEWDAKARMRYIDTKDEEELEAIAEKIMKLDDSSKTRHALNEIDKLEARRDELMARKLQGGLAKQESARVQLRAERQINSVSVKNRLINQETILTELINVRNHEAYKLCTFWKNATALELWGTSLYGGAKGKPKGKARKRLDEKMGDILRSTSRKSTSAVVS</sequence>
<dbReference type="PANTHER" id="PTHR32075">
    <property type="entry name" value="ISWI CHROMATIN-REMODELING COMPLEX SUBUNIT YPL216W-RELATED"/>
    <property type="match status" value="1"/>
</dbReference>
<evidence type="ECO:0000256" key="6">
    <source>
        <dbReference type="SAM" id="MobiDB-lite"/>
    </source>
</evidence>
<feature type="region of interest" description="Disordered" evidence="6">
    <location>
        <begin position="1069"/>
        <end position="1102"/>
    </location>
</feature>
<dbReference type="Pfam" id="PF15612">
    <property type="entry name" value="WHIM1"/>
    <property type="match status" value="1"/>
</dbReference>
<dbReference type="Proteomes" id="UP000190831">
    <property type="component" value="Chromosome C"/>
</dbReference>
<name>A0A1G4M9D7_LACFM</name>
<dbReference type="STRING" id="4955.A0A1G4M9D7"/>
<feature type="region of interest" description="Disordered" evidence="6">
    <location>
        <begin position="264"/>
        <end position="306"/>
    </location>
</feature>
<dbReference type="Pfam" id="PF10537">
    <property type="entry name" value="WAC_Acf1_DNA_bd"/>
    <property type="match status" value="1"/>
</dbReference>
<dbReference type="EMBL" id="LT598485">
    <property type="protein sequence ID" value="SCW00437.1"/>
    <property type="molecule type" value="Genomic_DNA"/>
</dbReference>